<keyword evidence="3" id="KW-1003">Cell membrane</keyword>
<comment type="subcellular location">
    <subcellularLocation>
        <location evidence="1">Cell membrane</location>
    </subcellularLocation>
</comment>
<dbReference type="GO" id="GO:0005886">
    <property type="term" value="C:plasma membrane"/>
    <property type="evidence" value="ECO:0007669"/>
    <property type="project" value="UniProtKB-SubCell"/>
</dbReference>
<feature type="transmembrane region" description="Helical" evidence="8">
    <location>
        <begin position="43"/>
        <end position="67"/>
    </location>
</feature>
<dbReference type="Proteomes" id="UP000238296">
    <property type="component" value="Unassembled WGS sequence"/>
</dbReference>
<organism evidence="10 11">
    <name type="scientific">Mycobacterium talmoniae</name>
    <dbReference type="NCBI Taxonomy" id="1858794"/>
    <lineage>
        <taxon>Bacteria</taxon>
        <taxon>Bacillati</taxon>
        <taxon>Actinomycetota</taxon>
        <taxon>Actinomycetes</taxon>
        <taxon>Mycobacteriales</taxon>
        <taxon>Mycobacteriaceae</taxon>
        <taxon>Mycobacterium</taxon>
    </lineage>
</organism>
<evidence type="ECO:0000259" key="9">
    <source>
        <dbReference type="Pfam" id="PF11203"/>
    </source>
</evidence>
<evidence type="ECO:0000256" key="8">
    <source>
        <dbReference type="SAM" id="Phobius"/>
    </source>
</evidence>
<sequence length="538" mass="56884">MNAGPETGRLTLGRVIGVDYRLATVIPAAFVAIWVAAIPASGWAGHLSVTAAATAVIGIGVITVNGFTVPQWCRKRAAVALARPRHRATREEPGAAATAVVAGQEVGVIWDGGQLICALNLHGHPHVPHWLIQRRVETTATVPLDALDAALDQLGPGRPCSVDLVLDGNGLTRTGYAGIYDTQLSGRPVTGDRTTVLIARFFPRHAVTYYAARTSLSAAAATSLSRIAATLAAAGCPCTPLTAPELEELAARSRTRGPQHWNYLTGAGDTGAQTDTIYSIDPAALRDHRFRELWAIRTDSVMATLRRDAGGWSGFARVRGPRPPASPPLPFLKGLPGQQAVAARIGRPVADTAPVTTIYQPVARPADLHPPAGPDGQVLGMTDVGELLLVPLVPGQERVIAARLDAIYAEQLIRRAEATGALVTIITTREHRWTPLTGPRIRTAVPGAELATGPAHLHIYDGLPAPSVPETATLELIALDGPAPEGDMTFDQRGDIITISSGPTTITVRAVITPAERPHLPSSTQQRRRGDRELVGVR</sequence>
<dbReference type="AlphaFoldDB" id="A0A2S8BFA4"/>
<feature type="compositionally biased region" description="Basic and acidic residues" evidence="7">
    <location>
        <begin position="528"/>
        <end position="538"/>
    </location>
</feature>
<evidence type="ECO:0000256" key="5">
    <source>
        <dbReference type="ARBA" id="ARBA00022989"/>
    </source>
</evidence>
<dbReference type="InterPro" id="IPR050051">
    <property type="entry name" value="EccE_dom"/>
</dbReference>
<evidence type="ECO:0000256" key="3">
    <source>
        <dbReference type="ARBA" id="ARBA00022475"/>
    </source>
</evidence>
<gene>
    <name evidence="10" type="primary">eccE2</name>
    <name evidence="10" type="ORF">C1Y40_04530</name>
</gene>
<feature type="region of interest" description="Disordered" evidence="7">
    <location>
        <begin position="516"/>
        <end position="538"/>
    </location>
</feature>
<keyword evidence="6 8" id="KW-0472">Membrane</keyword>
<name>A0A2S8BFA4_9MYCO</name>
<evidence type="ECO:0000256" key="4">
    <source>
        <dbReference type="ARBA" id="ARBA00022692"/>
    </source>
</evidence>
<evidence type="ECO:0000256" key="2">
    <source>
        <dbReference type="ARBA" id="ARBA00007759"/>
    </source>
</evidence>
<evidence type="ECO:0000256" key="1">
    <source>
        <dbReference type="ARBA" id="ARBA00004236"/>
    </source>
</evidence>
<dbReference type="Pfam" id="PF11203">
    <property type="entry name" value="EccE"/>
    <property type="match status" value="1"/>
</dbReference>
<dbReference type="InterPro" id="IPR021368">
    <property type="entry name" value="T7SS_EccE"/>
</dbReference>
<evidence type="ECO:0000313" key="11">
    <source>
        <dbReference type="Proteomes" id="UP000238296"/>
    </source>
</evidence>
<protein>
    <submittedName>
        <fullName evidence="10">ESX-2 secretion system protein EccE2</fullName>
    </submittedName>
</protein>
<evidence type="ECO:0000256" key="7">
    <source>
        <dbReference type="SAM" id="MobiDB-lite"/>
    </source>
</evidence>
<evidence type="ECO:0000313" key="10">
    <source>
        <dbReference type="EMBL" id="PQM45305.1"/>
    </source>
</evidence>
<comment type="caution">
    <text evidence="10">The sequence shown here is derived from an EMBL/GenBank/DDBJ whole genome shotgun (WGS) entry which is preliminary data.</text>
</comment>
<comment type="similarity">
    <text evidence="2">Belongs to the EccE family.</text>
</comment>
<keyword evidence="4 8" id="KW-0812">Transmembrane</keyword>
<dbReference type="NCBIfam" id="TIGR03923">
    <property type="entry name" value="T7SS_EccE"/>
    <property type="match status" value="1"/>
</dbReference>
<feature type="domain" description="Type VII secretion system protein EccE" evidence="9">
    <location>
        <begin position="190"/>
        <end position="255"/>
    </location>
</feature>
<reference evidence="10 11" key="1">
    <citation type="journal article" date="2017" name="Int. J. Syst. Evol. Microbiol.">
        <title>Mycobacterium talmoniae sp. nov., a slowly growing mycobacterium isolated from human respiratory samples.</title>
        <authorList>
            <person name="Davidson R.M."/>
            <person name="DeGroote M.A."/>
            <person name="Marola J.L."/>
            <person name="Buss S."/>
            <person name="Jones V."/>
            <person name="McNeil M.R."/>
            <person name="Freifeld A.G."/>
            <person name="Elaine Epperson L."/>
            <person name="Hasan N.A."/>
            <person name="Jackson M."/>
            <person name="Iwen P.C."/>
            <person name="Salfinger M."/>
            <person name="Strong M."/>
        </authorList>
    </citation>
    <scope>NUCLEOTIDE SEQUENCE [LARGE SCALE GENOMIC DNA]</scope>
    <source>
        <strain evidence="10 11">ATCC BAA-2683</strain>
    </source>
</reference>
<accession>A0A2S8BFA4</accession>
<proteinExistence type="inferred from homology"/>
<keyword evidence="5 8" id="KW-1133">Transmembrane helix</keyword>
<evidence type="ECO:0000256" key="6">
    <source>
        <dbReference type="ARBA" id="ARBA00023136"/>
    </source>
</evidence>
<feature type="transmembrane region" description="Helical" evidence="8">
    <location>
        <begin position="20"/>
        <end position="37"/>
    </location>
</feature>
<dbReference type="EMBL" id="PPEA01000654">
    <property type="protein sequence ID" value="PQM45305.1"/>
    <property type="molecule type" value="Genomic_DNA"/>
</dbReference>